<name>A0ABD3ABQ3_9GENT</name>
<sequence>MVKGSYLEEVGVCVLDSRMGRLTPGVRVMNLFDCIRSSREIGYFFGFFDSMGEVDEEEDEAKVLETRTQKMILNQILDDDALTDSSDEIAGKETNTINVLTKEQDLILELIEQIAEPEKWQLYLAKFKSL</sequence>
<dbReference type="EMBL" id="JBJUIK010000004">
    <property type="protein sequence ID" value="KAL3529104.1"/>
    <property type="molecule type" value="Genomic_DNA"/>
</dbReference>
<gene>
    <name evidence="1" type="ORF">ACH5RR_008426</name>
</gene>
<accession>A0ABD3ABQ3</accession>
<reference evidence="1 2" key="1">
    <citation type="submission" date="2024-11" db="EMBL/GenBank/DDBJ databases">
        <title>A near-complete genome assembly of Cinchona calisaya.</title>
        <authorList>
            <person name="Lian D.C."/>
            <person name="Zhao X.W."/>
            <person name="Wei L."/>
        </authorList>
    </citation>
    <scope>NUCLEOTIDE SEQUENCE [LARGE SCALE GENOMIC DNA]</scope>
    <source>
        <tissue evidence="1">Nenye</tissue>
    </source>
</reference>
<protein>
    <submittedName>
        <fullName evidence="1">Uncharacterized protein</fullName>
    </submittedName>
</protein>
<dbReference type="Proteomes" id="UP001630127">
    <property type="component" value="Unassembled WGS sequence"/>
</dbReference>
<dbReference type="AlphaFoldDB" id="A0ABD3ABQ3"/>
<keyword evidence="2" id="KW-1185">Reference proteome</keyword>
<organism evidence="1 2">
    <name type="scientific">Cinchona calisaya</name>
    <dbReference type="NCBI Taxonomy" id="153742"/>
    <lineage>
        <taxon>Eukaryota</taxon>
        <taxon>Viridiplantae</taxon>
        <taxon>Streptophyta</taxon>
        <taxon>Embryophyta</taxon>
        <taxon>Tracheophyta</taxon>
        <taxon>Spermatophyta</taxon>
        <taxon>Magnoliopsida</taxon>
        <taxon>eudicotyledons</taxon>
        <taxon>Gunneridae</taxon>
        <taxon>Pentapetalae</taxon>
        <taxon>asterids</taxon>
        <taxon>lamiids</taxon>
        <taxon>Gentianales</taxon>
        <taxon>Rubiaceae</taxon>
        <taxon>Cinchonoideae</taxon>
        <taxon>Cinchoneae</taxon>
        <taxon>Cinchona</taxon>
    </lineage>
</organism>
<proteinExistence type="predicted"/>
<comment type="caution">
    <text evidence="1">The sequence shown here is derived from an EMBL/GenBank/DDBJ whole genome shotgun (WGS) entry which is preliminary data.</text>
</comment>
<evidence type="ECO:0000313" key="1">
    <source>
        <dbReference type="EMBL" id="KAL3529104.1"/>
    </source>
</evidence>
<evidence type="ECO:0000313" key="2">
    <source>
        <dbReference type="Proteomes" id="UP001630127"/>
    </source>
</evidence>